<accession>A0A9X1YN47</accession>
<reference evidence="5" key="1">
    <citation type="submission" date="2021-11" db="EMBL/GenBank/DDBJ databases">
        <title>BS-T2-15 a new species belonging to the Comamonadaceae family isolated from the soil of a French oak forest.</title>
        <authorList>
            <person name="Mieszkin S."/>
            <person name="Alain K."/>
        </authorList>
    </citation>
    <scope>NUCLEOTIDE SEQUENCE</scope>
    <source>
        <strain evidence="5">BS-T2-15</strain>
    </source>
</reference>
<organism evidence="5 6">
    <name type="scientific">Scleromatobacter humisilvae</name>
    <dbReference type="NCBI Taxonomy" id="2897159"/>
    <lineage>
        <taxon>Bacteria</taxon>
        <taxon>Pseudomonadati</taxon>
        <taxon>Pseudomonadota</taxon>
        <taxon>Betaproteobacteria</taxon>
        <taxon>Burkholderiales</taxon>
        <taxon>Sphaerotilaceae</taxon>
        <taxon>Scleromatobacter</taxon>
    </lineage>
</organism>
<evidence type="ECO:0000256" key="4">
    <source>
        <dbReference type="ARBA" id="ARBA00022825"/>
    </source>
</evidence>
<dbReference type="Proteomes" id="UP001139353">
    <property type="component" value="Unassembled WGS sequence"/>
</dbReference>
<dbReference type="PANTHER" id="PTHR20842:SF0">
    <property type="entry name" value="ALPHA-ASPARTYL DIPEPTIDASE"/>
    <property type="match status" value="1"/>
</dbReference>
<dbReference type="PANTHER" id="PTHR20842">
    <property type="entry name" value="PROTEASE S51 ALPHA-ASPARTYL DIPEPTIDASE"/>
    <property type="match status" value="1"/>
</dbReference>
<dbReference type="Pfam" id="PF03575">
    <property type="entry name" value="Peptidase_S51"/>
    <property type="match status" value="1"/>
</dbReference>
<sequence>MSSAGAIACIGGGGFLTEDFRGLQERHLLTLIRAPKGPRPRVLYLGLAHGDAESRQLRAFKVFAPLGCELHLLPFFPYEMKRDYVAEAMAADLIYVGGGNTPAMIAVWREFGFDRALHGAWQAGTVLAGVSAGANCWFEHYVTDSVPGGGVRAGLGWLQGTFCPHLDSEPWRQPLLAGVSNPPAYGVREGGMMIVRPDAQPEFVADKPGVTANLRLPGEEAREVPSLDLSSR</sequence>
<dbReference type="GO" id="GO:0008236">
    <property type="term" value="F:serine-type peptidase activity"/>
    <property type="evidence" value="ECO:0007669"/>
    <property type="project" value="UniProtKB-KW"/>
</dbReference>
<keyword evidence="4" id="KW-0720">Serine protease</keyword>
<dbReference type="SUPFAM" id="SSF52317">
    <property type="entry name" value="Class I glutamine amidotransferase-like"/>
    <property type="match status" value="1"/>
</dbReference>
<evidence type="ECO:0000313" key="6">
    <source>
        <dbReference type="Proteomes" id="UP001139353"/>
    </source>
</evidence>
<keyword evidence="3" id="KW-0378">Hydrolase</keyword>
<comment type="caution">
    <text evidence="5">The sequence shown here is derived from an EMBL/GenBank/DDBJ whole genome shotgun (WGS) entry which is preliminary data.</text>
</comment>
<dbReference type="RefSeq" id="WP_275685109.1">
    <property type="nucleotide sequence ID" value="NZ_JAJLJH010000011.1"/>
</dbReference>
<dbReference type="CDD" id="cd03146">
    <property type="entry name" value="GAT1_Peptidase_E"/>
    <property type="match status" value="1"/>
</dbReference>
<dbReference type="AlphaFoldDB" id="A0A9X1YN47"/>
<keyword evidence="6" id="KW-1185">Reference proteome</keyword>
<proteinExistence type="inferred from homology"/>
<keyword evidence="2" id="KW-0645">Protease</keyword>
<comment type="similarity">
    <text evidence="1">Belongs to the peptidase S51 family.</text>
</comment>
<dbReference type="Gene3D" id="3.40.50.880">
    <property type="match status" value="1"/>
</dbReference>
<dbReference type="InterPro" id="IPR005320">
    <property type="entry name" value="Peptidase_S51"/>
</dbReference>
<evidence type="ECO:0000256" key="2">
    <source>
        <dbReference type="ARBA" id="ARBA00022670"/>
    </source>
</evidence>
<name>A0A9X1YN47_9BURK</name>
<evidence type="ECO:0000256" key="1">
    <source>
        <dbReference type="ARBA" id="ARBA00006534"/>
    </source>
</evidence>
<evidence type="ECO:0000256" key="3">
    <source>
        <dbReference type="ARBA" id="ARBA00022801"/>
    </source>
</evidence>
<evidence type="ECO:0000313" key="5">
    <source>
        <dbReference type="EMBL" id="MCK9689066.1"/>
    </source>
</evidence>
<dbReference type="EMBL" id="JAJLJH010000011">
    <property type="protein sequence ID" value="MCK9689066.1"/>
    <property type="molecule type" value="Genomic_DNA"/>
</dbReference>
<dbReference type="GO" id="GO:0006508">
    <property type="term" value="P:proteolysis"/>
    <property type="evidence" value="ECO:0007669"/>
    <property type="project" value="UniProtKB-KW"/>
</dbReference>
<dbReference type="InterPro" id="IPR029062">
    <property type="entry name" value="Class_I_gatase-like"/>
</dbReference>
<protein>
    <submittedName>
        <fullName evidence="5">Peptidase E</fullName>
    </submittedName>
</protein>
<gene>
    <name evidence="5" type="ORF">LPC04_25405</name>
</gene>